<reference evidence="1 2" key="1">
    <citation type="journal article" date="2014" name="Proc. Natl. Acad. Sci. U.S.A.">
        <title>Trajectory and genomic determinants of fungal-pathogen speciation and host adaptation.</title>
        <authorList>
            <person name="Hu X."/>
            <person name="Xiao G."/>
            <person name="Zheng P."/>
            <person name="Shang Y."/>
            <person name="Su Y."/>
            <person name="Zhang X."/>
            <person name="Liu X."/>
            <person name="Zhan S."/>
            <person name="St Leger R.J."/>
            <person name="Wang C."/>
        </authorList>
    </citation>
    <scope>NUCLEOTIDE SEQUENCE [LARGE SCALE GENOMIC DNA]</scope>
    <source>
        <strain evidence="1 2">ARSEF 977</strain>
    </source>
</reference>
<proteinExistence type="predicted"/>
<name>A0A0B4HQ61_METGA</name>
<dbReference type="HOGENOM" id="CLU_570014_0_0_1"/>
<dbReference type="OrthoDB" id="4775716at2759"/>
<keyword evidence="2" id="KW-1185">Reference proteome</keyword>
<dbReference type="Proteomes" id="UP000031192">
    <property type="component" value="Unassembled WGS sequence"/>
</dbReference>
<sequence length="466" mass="52835">MLLPTRGYSLVLFDADVSATSKTKDTQDYLSRSVIHNNKNYFFVPWGYNGLTGAPPTDFTNCCLNGQPYQGAGIKKVTVEAYGESLSTILVQEASETNTQVPDCVIQGMFLLKPEYMTYLRGEFSRLFAAEWKIQADDNTKSTMLVVERDTGRQLEGVYPELDTGNGIAAVRGIVQEMMANPPPNHTLKVISCGYGPESSVTGIGQYWTKLPKVDQIPNVDPNQPVTKRDIEAYFLYWASQENPSTPYFQMVVGLRSGVMDLFTLMGIPTVSIGLRNMVGESRHQRLCGPAFKRLNIQYDWPRHSTTAYIQGRKKYQGPLLNSPFWLGPAPGRTARGNLSPQQMDQQKTSLLQPFGDFDTFVLKVGLRLACQTYLRWSVTVLTKNPSFPQVMTTSDARFCYLAEDTEPRVKDRLLKRQAIDSQAIRTMRAQLRNTRLTLQLSDIQFDRFYWNQYTMDWKQINQLPP</sequence>
<organism evidence="1 2">
    <name type="scientific">Metarhizium guizhouense (strain ARSEF 977)</name>
    <dbReference type="NCBI Taxonomy" id="1276136"/>
    <lineage>
        <taxon>Eukaryota</taxon>
        <taxon>Fungi</taxon>
        <taxon>Dikarya</taxon>
        <taxon>Ascomycota</taxon>
        <taxon>Pezizomycotina</taxon>
        <taxon>Sordariomycetes</taxon>
        <taxon>Hypocreomycetidae</taxon>
        <taxon>Hypocreales</taxon>
        <taxon>Clavicipitaceae</taxon>
        <taxon>Metarhizium</taxon>
    </lineage>
</organism>
<protein>
    <submittedName>
        <fullName evidence="1">Uncharacterized protein</fullName>
    </submittedName>
</protein>
<dbReference type="EMBL" id="AZNH01000135">
    <property type="protein sequence ID" value="KID81559.1"/>
    <property type="molecule type" value="Genomic_DNA"/>
</dbReference>
<evidence type="ECO:0000313" key="1">
    <source>
        <dbReference type="EMBL" id="KID81559.1"/>
    </source>
</evidence>
<dbReference type="AlphaFoldDB" id="A0A0B4HQ61"/>
<comment type="caution">
    <text evidence="1">The sequence shown here is derived from an EMBL/GenBank/DDBJ whole genome shotgun (WGS) entry which is preliminary data.</text>
</comment>
<gene>
    <name evidence="1" type="ORF">MGU_11081</name>
</gene>
<accession>A0A0B4HQ61</accession>
<evidence type="ECO:0000313" key="2">
    <source>
        <dbReference type="Proteomes" id="UP000031192"/>
    </source>
</evidence>